<feature type="chain" id="PRO_5041961926" evidence="1">
    <location>
        <begin position="17"/>
        <end position="92"/>
    </location>
</feature>
<keyword evidence="1" id="KW-0732">Signal</keyword>
<dbReference type="Proteomes" id="UP001295444">
    <property type="component" value="Chromosome 04"/>
</dbReference>
<keyword evidence="3" id="KW-1185">Reference proteome</keyword>
<sequence length="92" mass="10409">MKQLIIIMLIICAVAANIKDMEKSNAKLCCCYNRCCTCRNKEDKVKTNEDLGSGDKANQDSAADNKLKIRILIKTESIDVFNCMLYRIRNCA</sequence>
<name>A0AAD1RYZ4_PELCU</name>
<proteinExistence type="predicted"/>
<dbReference type="AlphaFoldDB" id="A0AAD1RYZ4"/>
<protein>
    <submittedName>
        <fullName evidence="2">Uncharacterized protein</fullName>
    </submittedName>
</protein>
<dbReference type="EMBL" id="OW240915">
    <property type="protein sequence ID" value="CAH2281824.1"/>
    <property type="molecule type" value="Genomic_DNA"/>
</dbReference>
<evidence type="ECO:0000313" key="3">
    <source>
        <dbReference type="Proteomes" id="UP001295444"/>
    </source>
</evidence>
<feature type="signal peptide" evidence="1">
    <location>
        <begin position="1"/>
        <end position="16"/>
    </location>
</feature>
<evidence type="ECO:0000256" key="1">
    <source>
        <dbReference type="SAM" id="SignalP"/>
    </source>
</evidence>
<evidence type="ECO:0000313" key="2">
    <source>
        <dbReference type="EMBL" id="CAH2281824.1"/>
    </source>
</evidence>
<accession>A0AAD1RYZ4</accession>
<organism evidence="2 3">
    <name type="scientific">Pelobates cultripes</name>
    <name type="common">Western spadefoot toad</name>
    <dbReference type="NCBI Taxonomy" id="61616"/>
    <lineage>
        <taxon>Eukaryota</taxon>
        <taxon>Metazoa</taxon>
        <taxon>Chordata</taxon>
        <taxon>Craniata</taxon>
        <taxon>Vertebrata</taxon>
        <taxon>Euteleostomi</taxon>
        <taxon>Amphibia</taxon>
        <taxon>Batrachia</taxon>
        <taxon>Anura</taxon>
        <taxon>Pelobatoidea</taxon>
        <taxon>Pelobatidae</taxon>
        <taxon>Pelobates</taxon>
    </lineage>
</organism>
<gene>
    <name evidence="2" type="ORF">PECUL_23A012053</name>
</gene>
<reference evidence="2" key="1">
    <citation type="submission" date="2022-03" db="EMBL/GenBank/DDBJ databases">
        <authorList>
            <person name="Alioto T."/>
            <person name="Alioto T."/>
            <person name="Gomez Garrido J."/>
        </authorList>
    </citation>
    <scope>NUCLEOTIDE SEQUENCE</scope>
</reference>